<dbReference type="AlphaFoldDB" id="A0A314KMC8"/>
<comment type="caution">
    <text evidence="3">The sequence shown here is derived from an EMBL/GenBank/DDBJ whole genome shotgun (WGS) entry which is preliminary data.</text>
</comment>
<proteinExistence type="predicted"/>
<dbReference type="Gramene" id="OIT30506">
    <property type="protein sequence ID" value="OIT30506"/>
    <property type="gene ID" value="A4A49_16221"/>
</dbReference>
<name>A0A314KMC8_NICAT</name>
<dbReference type="EMBL" id="MJEQ01001497">
    <property type="protein sequence ID" value="OIT30506.1"/>
    <property type="molecule type" value="Genomic_DNA"/>
</dbReference>
<evidence type="ECO:0000313" key="3">
    <source>
        <dbReference type="EMBL" id="OIT30506.1"/>
    </source>
</evidence>
<feature type="transmembrane region" description="Helical" evidence="2">
    <location>
        <begin position="18"/>
        <end position="35"/>
    </location>
</feature>
<keyword evidence="4" id="KW-1185">Reference proteome</keyword>
<evidence type="ECO:0000313" key="4">
    <source>
        <dbReference type="Proteomes" id="UP000187609"/>
    </source>
</evidence>
<sequence>MQINNAICKEPYHHCLKMFAFTFIFSTILIVWVLMQPHSSENKRTVTATTTADQQHASLEARFTERTKHC</sequence>
<keyword evidence="2" id="KW-0472">Membrane</keyword>
<keyword evidence="2" id="KW-0812">Transmembrane</keyword>
<evidence type="ECO:0000256" key="1">
    <source>
        <dbReference type="SAM" id="MobiDB-lite"/>
    </source>
</evidence>
<accession>A0A314KMC8</accession>
<feature type="region of interest" description="Disordered" evidence="1">
    <location>
        <begin position="45"/>
        <end position="70"/>
    </location>
</feature>
<dbReference type="Proteomes" id="UP000187609">
    <property type="component" value="Unassembled WGS sequence"/>
</dbReference>
<protein>
    <submittedName>
        <fullName evidence="3">Uncharacterized protein</fullName>
    </submittedName>
</protein>
<reference evidence="3" key="1">
    <citation type="submission" date="2016-11" db="EMBL/GenBank/DDBJ databases">
        <title>The genome of Nicotiana attenuata.</title>
        <authorList>
            <person name="Xu S."/>
            <person name="Brockmoeller T."/>
            <person name="Gaquerel E."/>
            <person name="Navarro A."/>
            <person name="Kuhl H."/>
            <person name="Gase K."/>
            <person name="Ling Z."/>
            <person name="Zhou W."/>
            <person name="Kreitzer C."/>
            <person name="Stanke M."/>
            <person name="Tang H."/>
            <person name="Lyons E."/>
            <person name="Pandey P."/>
            <person name="Pandey S.P."/>
            <person name="Timmermann B."/>
            <person name="Baldwin I.T."/>
        </authorList>
    </citation>
    <scope>NUCLEOTIDE SEQUENCE [LARGE SCALE GENOMIC DNA]</scope>
    <source>
        <strain evidence="3">UT</strain>
    </source>
</reference>
<evidence type="ECO:0000256" key="2">
    <source>
        <dbReference type="SAM" id="Phobius"/>
    </source>
</evidence>
<organism evidence="3 4">
    <name type="scientific">Nicotiana attenuata</name>
    <name type="common">Coyote tobacco</name>
    <dbReference type="NCBI Taxonomy" id="49451"/>
    <lineage>
        <taxon>Eukaryota</taxon>
        <taxon>Viridiplantae</taxon>
        <taxon>Streptophyta</taxon>
        <taxon>Embryophyta</taxon>
        <taxon>Tracheophyta</taxon>
        <taxon>Spermatophyta</taxon>
        <taxon>Magnoliopsida</taxon>
        <taxon>eudicotyledons</taxon>
        <taxon>Gunneridae</taxon>
        <taxon>Pentapetalae</taxon>
        <taxon>asterids</taxon>
        <taxon>lamiids</taxon>
        <taxon>Solanales</taxon>
        <taxon>Solanaceae</taxon>
        <taxon>Nicotianoideae</taxon>
        <taxon>Nicotianeae</taxon>
        <taxon>Nicotiana</taxon>
    </lineage>
</organism>
<gene>
    <name evidence="3" type="ORF">A4A49_16221</name>
</gene>
<keyword evidence="2" id="KW-1133">Transmembrane helix</keyword>
<feature type="compositionally biased region" description="Polar residues" evidence="1">
    <location>
        <begin position="45"/>
        <end position="57"/>
    </location>
</feature>